<proteinExistence type="predicted"/>
<gene>
    <name evidence="1" type="ORF">CYJ98_001365</name>
</gene>
<evidence type="ECO:0000313" key="2">
    <source>
        <dbReference type="Proteomes" id="UP000234781"/>
    </source>
</evidence>
<dbReference type="EMBL" id="CP136962">
    <property type="protein sequence ID" value="WOS98329.1"/>
    <property type="molecule type" value="Genomic_DNA"/>
</dbReference>
<organism evidence="1 2">
    <name type="scientific">Neisseria perflava</name>
    <dbReference type="NCBI Taxonomy" id="33053"/>
    <lineage>
        <taxon>Bacteria</taxon>
        <taxon>Pseudomonadati</taxon>
        <taxon>Pseudomonadota</taxon>
        <taxon>Betaproteobacteria</taxon>
        <taxon>Neisseriales</taxon>
        <taxon>Neisseriaceae</taxon>
        <taxon>Neisseria</taxon>
    </lineage>
</organism>
<reference evidence="2" key="1">
    <citation type="submission" date="2017-12" db="EMBL/GenBank/DDBJ databases">
        <title>Phylogenetic diversity of female urinary microbiome.</title>
        <authorList>
            <person name="Thomas-White K."/>
            <person name="Wolfe A.J."/>
        </authorList>
    </citation>
    <scope>NUCLEOTIDE SEQUENCE [LARGE SCALE GENOMIC DNA]</scope>
    <source>
        <strain evidence="2">UMB0023</strain>
    </source>
</reference>
<name>A0A9X7F2E5_NEIPE</name>
<evidence type="ECO:0000313" key="1">
    <source>
        <dbReference type="EMBL" id="WOS98329.1"/>
    </source>
</evidence>
<dbReference type="Proteomes" id="UP000234781">
    <property type="component" value="Chromosome"/>
</dbReference>
<dbReference type="AlphaFoldDB" id="A0A9X7F2E5"/>
<protein>
    <submittedName>
        <fullName evidence="1">Uncharacterized protein</fullName>
    </submittedName>
</protein>
<accession>A0A9X7F2E5</accession>
<reference evidence="1 2" key="2">
    <citation type="submission" date="2023-10" db="EMBL/GenBank/DDBJ databases">
        <authorList>
            <person name="Choi B."/>
        </authorList>
    </citation>
    <scope>NUCLEOTIDE SEQUENCE [LARGE SCALE GENOMIC DNA]</scope>
    <source>
        <strain evidence="1 2">UMB0023</strain>
    </source>
</reference>
<dbReference type="RefSeq" id="WP_101756387.1">
    <property type="nucleotide sequence ID" value="NZ_CP136962.1"/>
</dbReference>
<sequence length="179" mass="20785">MLLDINEDFKLVYDLSIEIERDPSFMHLVQQVTLDPNKPHVGLKGNLGLYGSELWWENIKNKVMKTNIIRGVIKRCYKAGQDSQDSVNSFELILPDGRTWNESIYTNNRKDINLFKIGHEVIIFYAHDEIKSSNGINEQIRYADTVIEMAISKNVVMGYADKSRFVRFLMSLRLLKTKI</sequence>
<keyword evidence="2" id="KW-1185">Reference proteome</keyword>